<sequence length="78" mass="9165">MLSTQSAIWWEAYGPRIMTASFYTKKKRIDVNINQCYALINDSEEDERKTFTTDCQTSYKTDQTYTSSYISLLKKETI</sequence>
<gene>
    <name evidence="1" type="ORF">DPMN_137463</name>
</gene>
<accession>A0A9D4G5T4</accession>
<dbReference type="Proteomes" id="UP000828390">
    <property type="component" value="Unassembled WGS sequence"/>
</dbReference>
<dbReference type="EMBL" id="JAIWYP010000006">
    <property type="protein sequence ID" value="KAH3809100.1"/>
    <property type="molecule type" value="Genomic_DNA"/>
</dbReference>
<dbReference type="AlphaFoldDB" id="A0A9D4G5T4"/>
<comment type="caution">
    <text evidence="1">The sequence shown here is derived from an EMBL/GenBank/DDBJ whole genome shotgun (WGS) entry which is preliminary data.</text>
</comment>
<name>A0A9D4G5T4_DREPO</name>
<protein>
    <submittedName>
        <fullName evidence="1">Uncharacterized protein</fullName>
    </submittedName>
</protein>
<evidence type="ECO:0000313" key="1">
    <source>
        <dbReference type="EMBL" id="KAH3809100.1"/>
    </source>
</evidence>
<keyword evidence="2" id="KW-1185">Reference proteome</keyword>
<reference evidence="1" key="2">
    <citation type="submission" date="2020-11" db="EMBL/GenBank/DDBJ databases">
        <authorList>
            <person name="McCartney M.A."/>
            <person name="Auch B."/>
            <person name="Kono T."/>
            <person name="Mallez S."/>
            <person name="Becker A."/>
            <person name="Gohl D.M."/>
            <person name="Silverstein K.A.T."/>
            <person name="Koren S."/>
            <person name="Bechman K.B."/>
            <person name="Herman A."/>
            <person name="Abrahante J.E."/>
            <person name="Garbe J."/>
        </authorList>
    </citation>
    <scope>NUCLEOTIDE SEQUENCE</scope>
    <source>
        <strain evidence="1">Duluth1</strain>
        <tissue evidence="1">Whole animal</tissue>
    </source>
</reference>
<organism evidence="1 2">
    <name type="scientific">Dreissena polymorpha</name>
    <name type="common">Zebra mussel</name>
    <name type="synonym">Mytilus polymorpha</name>
    <dbReference type="NCBI Taxonomy" id="45954"/>
    <lineage>
        <taxon>Eukaryota</taxon>
        <taxon>Metazoa</taxon>
        <taxon>Spiralia</taxon>
        <taxon>Lophotrochozoa</taxon>
        <taxon>Mollusca</taxon>
        <taxon>Bivalvia</taxon>
        <taxon>Autobranchia</taxon>
        <taxon>Heteroconchia</taxon>
        <taxon>Euheterodonta</taxon>
        <taxon>Imparidentia</taxon>
        <taxon>Neoheterodontei</taxon>
        <taxon>Myida</taxon>
        <taxon>Dreissenoidea</taxon>
        <taxon>Dreissenidae</taxon>
        <taxon>Dreissena</taxon>
    </lineage>
</organism>
<evidence type="ECO:0000313" key="2">
    <source>
        <dbReference type="Proteomes" id="UP000828390"/>
    </source>
</evidence>
<reference evidence="1" key="1">
    <citation type="journal article" date="2019" name="bioRxiv">
        <title>The Genome of the Zebra Mussel, Dreissena polymorpha: A Resource for Invasive Species Research.</title>
        <authorList>
            <person name="McCartney M.A."/>
            <person name="Auch B."/>
            <person name="Kono T."/>
            <person name="Mallez S."/>
            <person name="Zhang Y."/>
            <person name="Obille A."/>
            <person name="Becker A."/>
            <person name="Abrahante J.E."/>
            <person name="Garbe J."/>
            <person name="Badalamenti J.P."/>
            <person name="Herman A."/>
            <person name="Mangelson H."/>
            <person name="Liachko I."/>
            <person name="Sullivan S."/>
            <person name="Sone E.D."/>
            <person name="Koren S."/>
            <person name="Silverstein K.A.T."/>
            <person name="Beckman K.B."/>
            <person name="Gohl D.M."/>
        </authorList>
    </citation>
    <scope>NUCLEOTIDE SEQUENCE</scope>
    <source>
        <strain evidence="1">Duluth1</strain>
        <tissue evidence="1">Whole animal</tissue>
    </source>
</reference>
<proteinExistence type="predicted"/>